<dbReference type="AlphaFoldDB" id="A0A9P8QD38"/>
<proteinExistence type="predicted"/>
<sequence length="117" mass="13188">MNCNKVSFNSICSDVRTMLESFLIASDSLKYPLFLRRVVSFVADGEVELDLLRVVDLVTWLTEATVVAAVVVLAVVCGMLCDLLNLGVERFETQFGMTFRTSRLRPLFIYLWLSTAL</sequence>
<comment type="caution">
    <text evidence="2">The sequence shown here is derived from an EMBL/GenBank/DDBJ whole genome shotgun (WGS) entry which is preliminary data.</text>
</comment>
<dbReference type="EMBL" id="JAEUBG010000809">
    <property type="protein sequence ID" value="KAH3687480.1"/>
    <property type="molecule type" value="Genomic_DNA"/>
</dbReference>
<feature type="transmembrane region" description="Helical" evidence="1">
    <location>
        <begin position="57"/>
        <end position="81"/>
    </location>
</feature>
<evidence type="ECO:0000256" key="1">
    <source>
        <dbReference type="SAM" id="Phobius"/>
    </source>
</evidence>
<keyword evidence="1" id="KW-0812">Transmembrane</keyword>
<accession>A0A9P8QD38</accession>
<reference evidence="2" key="1">
    <citation type="journal article" date="2021" name="Open Biol.">
        <title>Shared evolutionary footprints suggest mitochondrial oxidative damage underlies multiple complex I losses in fungi.</title>
        <authorList>
            <person name="Schikora-Tamarit M.A."/>
            <person name="Marcet-Houben M."/>
            <person name="Nosek J."/>
            <person name="Gabaldon T."/>
        </authorList>
    </citation>
    <scope>NUCLEOTIDE SEQUENCE</scope>
    <source>
        <strain evidence="2">CBS2887</strain>
    </source>
</reference>
<keyword evidence="3" id="KW-1185">Reference proteome</keyword>
<gene>
    <name evidence="2" type="ORF">WICPIJ_001538</name>
</gene>
<reference evidence="2" key="2">
    <citation type="submission" date="2021-01" db="EMBL/GenBank/DDBJ databases">
        <authorList>
            <person name="Schikora-Tamarit M.A."/>
        </authorList>
    </citation>
    <scope>NUCLEOTIDE SEQUENCE</scope>
    <source>
        <strain evidence="2">CBS2887</strain>
    </source>
</reference>
<dbReference type="Proteomes" id="UP000774326">
    <property type="component" value="Unassembled WGS sequence"/>
</dbReference>
<keyword evidence="1" id="KW-1133">Transmembrane helix</keyword>
<keyword evidence="1" id="KW-0472">Membrane</keyword>
<organism evidence="2 3">
    <name type="scientific">Wickerhamomyces pijperi</name>
    <name type="common">Yeast</name>
    <name type="synonym">Pichia pijperi</name>
    <dbReference type="NCBI Taxonomy" id="599730"/>
    <lineage>
        <taxon>Eukaryota</taxon>
        <taxon>Fungi</taxon>
        <taxon>Dikarya</taxon>
        <taxon>Ascomycota</taxon>
        <taxon>Saccharomycotina</taxon>
        <taxon>Saccharomycetes</taxon>
        <taxon>Phaffomycetales</taxon>
        <taxon>Wickerhamomycetaceae</taxon>
        <taxon>Wickerhamomyces</taxon>
    </lineage>
</organism>
<name>A0A9P8QD38_WICPI</name>
<evidence type="ECO:0000313" key="3">
    <source>
        <dbReference type="Proteomes" id="UP000774326"/>
    </source>
</evidence>
<protein>
    <submittedName>
        <fullName evidence="2">Uncharacterized protein</fullName>
    </submittedName>
</protein>
<evidence type="ECO:0000313" key="2">
    <source>
        <dbReference type="EMBL" id="KAH3687480.1"/>
    </source>
</evidence>